<organism evidence="2 3">
    <name type="scientific">Alosa alosa</name>
    <name type="common">allis shad</name>
    <dbReference type="NCBI Taxonomy" id="278164"/>
    <lineage>
        <taxon>Eukaryota</taxon>
        <taxon>Metazoa</taxon>
        <taxon>Chordata</taxon>
        <taxon>Craniata</taxon>
        <taxon>Vertebrata</taxon>
        <taxon>Euteleostomi</taxon>
        <taxon>Actinopterygii</taxon>
        <taxon>Neopterygii</taxon>
        <taxon>Teleostei</taxon>
        <taxon>Clupei</taxon>
        <taxon>Clupeiformes</taxon>
        <taxon>Clupeoidei</taxon>
        <taxon>Clupeidae</taxon>
        <taxon>Alosa</taxon>
    </lineage>
</organism>
<dbReference type="EMBL" id="JADWDJ010000024">
    <property type="protein sequence ID" value="KAG5261136.1"/>
    <property type="molecule type" value="Genomic_DNA"/>
</dbReference>
<accession>A0AAV6FH49</accession>
<dbReference type="Proteomes" id="UP000823561">
    <property type="component" value="Chromosome 24"/>
</dbReference>
<evidence type="ECO:0000313" key="3">
    <source>
        <dbReference type="Proteomes" id="UP000823561"/>
    </source>
</evidence>
<feature type="non-terminal residue" evidence="2">
    <location>
        <position position="1"/>
    </location>
</feature>
<proteinExistence type="predicted"/>
<sequence length="151" mass="16290">LTSSSNSVCITGRGQQSNQCAVGVVTGVVLGSLFTAFLFKMCPYCFLKLRALGVAPRTQSTAPSSGQAERSTHRDQNLAGVNHHVYETIVDDCTEDEARGPKTVYVKLKKPKSTTSYEARGPQTVYVKLAPPRTAAQCRAASLLPTHFQVD</sequence>
<keyword evidence="1" id="KW-0472">Membrane</keyword>
<protein>
    <submittedName>
        <fullName evidence="2">Uncharacterized protein</fullName>
    </submittedName>
</protein>
<comment type="caution">
    <text evidence="2">The sequence shown here is derived from an EMBL/GenBank/DDBJ whole genome shotgun (WGS) entry which is preliminary data.</text>
</comment>
<dbReference type="AlphaFoldDB" id="A0AAV6FH49"/>
<keyword evidence="1" id="KW-1133">Transmembrane helix</keyword>
<gene>
    <name evidence="2" type="ORF">AALO_G00300450</name>
</gene>
<keyword evidence="3" id="KW-1185">Reference proteome</keyword>
<feature type="transmembrane region" description="Helical" evidence="1">
    <location>
        <begin position="20"/>
        <end position="39"/>
    </location>
</feature>
<name>A0AAV6FH49_9TELE</name>
<reference evidence="2" key="1">
    <citation type="submission" date="2020-10" db="EMBL/GenBank/DDBJ databases">
        <title>Chromosome-scale genome assembly of the Allis shad, Alosa alosa.</title>
        <authorList>
            <person name="Margot Z."/>
            <person name="Christophe K."/>
            <person name="Cabau C."/>
            <person name="Louis A."/>
            <person name="Berthelot C."/>
            <person name="Parey E."/>
            <person name="Roest Crollius H."/>
            <person name="Montfort J."/>
            <person name="Robinson-Rechavi M."/>
            <person name="Bucao C."/>
            <person name="Bouchez O."/>
            <person name="Gislard M."/>
            <person name="Lluch J."/>
            <person name="Milhes M."/>
            <person name="Lampietro C."/>
            <person name="Lopez Roques C."/>
            <person name="Donnadieu C."/>
            <person name="Braasch I."/>
            <person name="Desvignes T."/>
            <person name="Postlethwait J."/>
            <person name="Bobe J."/>
            <person name="Guiguen Y."/>
        </authorList>
    </citation>
    <scope>NUCLEOTIDE SEQUENCE</scope>
    <source>
        <strain evidence="2">M-15738</strain>
        <tissue evidence="2">Blood</tissue>
    </source>
</reference>
<keyword evidence="1" id="KW-0812">Transmembrane</keyword>
<evidence type="ECO:0000313" key="2">
    <source>
        <dbReference type="EMBL" id="KAG5261136.1"/>
    </source>
</evidence>
<evidence type="ECO:0000256" key="1">
    <source>
        <dbReference type="SAM" id="Phobius"/>
    </source>
</evidence>